<proteinExistence type="inferred from homology"/>
<evidence type="ECO:0000313" key="5">
    <source>
        <dbReference type="EMBL" id="RLE09147.1"/>
    </source>
</evidence>
<name>A0A497E5D6_UNCAE</name>
<comment type="subcellular location">
    <subcellularLocation>
        <location evidence="1">Cell envelope</location>
    </subcellularLocation>
</comment>
<protein>
    <recommendedName>
        <fullName evidence="4">Periplasmic binding protein domain-containing protein</fullName>
    </recommendedName>
</protein>
<feature type="signal peptide" evidence="3">
    <location>
        <begin position="1"/>
        <end position="26"/>
    </location>
</feature>
<dbReference type="Pfam" id="PF13407">
    <property type="entry name" value="Peripla_BP_4"/>
    <property type="match status" value="1"/>
</dbReference>
<dbReference type="EMBL" id="QMPZ01000060">
    <property type="protein sequence ID" value="RLE09147.1"/>
    <property type="molecule type" value="Genomic_DNA"/>
</dbReference>
<evidence type="ECO:0000256" key="2">
    <source>
        <dbReference type="ARBA" id="ARBA00007639"/>
    </source>
</evidence>
<dbReference type="InterPro" id="IPR050555">
    <property type="entry name" value="Bact_Solute-Bind_Prot2"/>
</dbReference>
<gene>
    <name evidence="5" type="ORF">DRJ00_04950</name>
</gene>
<comment type="similarity">
    <text evidence="2">Belongs to the bacterial solute-binding protein 2 family.</text>
</comment>
<feature type="chain" id="PRO_5019772665" description="Periplasmic binding protein domain-containing protein" evidence="3">
    <location>
        <begin position="27"/>
        <end position="445"/>
    </location>
</feature>
<dbReference type="Proteomes" id="UP000279422">
    <property type="component" value="Unassembled WGS sequence"/>
</dbReference>
<evidence type="ECO:0000313" key="6">
    <source>
        <dbReference type="Proteomes" id="UP000279422"/>
    </source>
</evidence>
<dbReference type="PANTHER" id="PTHR30036:SF7">
    <property type="entry name" value="ABC TRANSPORTER PERIPLASMIC-BINDING PROTEIN YPHF"/>
    <property type="match status" value="1"/>
</dbReference>
<dbReference type="GO" id="GO:0030246">
    <property type="term" value="F:carbohydrate binding"/>
    <property type="evidence" value="ECO:0007669"/>
    <property type="project" value="TreeGrafter"/>
</dbReference>
<evidence type="ECO:0000256" key="3">
    <source>
        <dbReference type="SAM" id="SignalP"/>
    </source>
</evidence>
<dbReference type="PANTHER" id="PTHR30036">
    <property type="entry name" value="D-XYLOSE-BINDING PERIPLASMIC PROTEIN"/>
    <property type="match status" value="1"/>
</dbReference>
<dbReference type="Gene3D" id="3.40.50.2300">
    <property type="match status" value="1"/>
</dbReference>
<organism evidence="5 6">
    <name type="scientific">Aerophobetes bacterium</name>
    <dbReference type="NCBI Taxonomy" id="2030807"/>
    <lineage>
        <taxon>Bacteria</taxon>
        <taxon>Candidatus Aerophobota</taxon>
    </lineage>
</organism>
<reference evidence="5 6" key="1">
    <citation type="submission" date="2018-06" db="EMBL/GenBank/DDBJ databases">
        <title>Extensive metabolic versatility and redundancy in microbially diverse, dynamic hydrothermal sediments.</title>
        <authorList>
            <person name="Dombrowski N."/>
            <person name="Teske A."/>
            <person name="Baker B.J."/>
        </authorList>
    </citation>
    <scope>NUCLEOTIDE SEQUENCE [LARGE SCALE GENOMIC DNA]</scope>
    <source>
        <strain evidence="5">B47_G16</strain>
    </source>
</reference>
<dbReference type="GO" id="GO:0030288">
    <property type="term" value="C:outer membrane-bounded periplasmic space"/>
    <property type="evidence" value="ECO:0007669"/>
    <property type="project" value="TreeGrafter"/>
</dbReference>
<comment type="caution">
    <text evidence="5">The sequence shown here is derived from an EMBL/GenBank/DDBJ whole genome shotgun (WGS) entry which is preliminary data.</text>
</comment>
<dbReference type="InterPro" id="IPR025997">
    <property type="entry name" value="SBP_2_dom"/>
</dbReference>
<dbReference type="AlphaFoldDB" id="A0A497E5D6"/>
<sequence>MKKIVVVLTALCIVALLFSIVSPGFAGAGGKKEEKPVVLQTHGYRGTTSEVLRASGFLDGVLGKPIPPAKAKVIDVDPEAIETWNTWKVEAYTWIFENTEKNPLKAGRTPFIGYMPLSIYNPWDMLNKDAFEWYCRDVLGWKFKVYWCDADPKKQNDLAEMAIKDGVDAILLCPADSLANAKIGELAEKAGVPVVTFGIDIYHRWPMAFVQRDDYESGWYCGKYVYDKLIERFGPDIKIGIDIPVVDVGNSWDAEAEFPYVKAAMAANPGIVAVFEVMGGYHEAWVRAAKDLGWSEKKIKDIIAVDVDFFPVNLDGYINGYQDYCRMMPTGGYMTATALEILKQFWKHGPEGLPQMGEVFSVAKHIPELQMNATVPGTDFAPLQWYEHPKWGVVGYTIRPATCGGAYTPWVLIPDRVVTEADYKEPFIYWNWPVFGYPHRPEILK</sequence>
<dbReference type="InterPro" id="IPR028082">
    <property type="entry name" value="Peripla_BP_I"/>
</dbReference>
<feature type="domain" description="Periplasmic binding protein" evidence="4">
    <location>
        <begin position="112"/>
        <end position="237"/>
    </location>
</feature>
<evidence type="ECO:0000256" key="1">
    <source>
        <dbReference type="ARBA" id="ARBA00004196"/>
    </source>
</evidence>
<dbReference type="SUPFAM" id="SSF53822">
    <property type="entry name" value="Periplasmic binding protein-like I"/>
    <property type="match status" value="1"/>
</dbReference>
<keyword evidence="3" id="KW-0732">Signal</keyword>
<accession>A0A497E5D6</accession>
<evidence type="ECO:0000259" key="4">
    <source>
        <dbReference type="Pfam" id="PF13407"/>
    </source>
</evidence>